<proteinExistence type="inferred from homology"/>
<organism evidence="5 6">
    <name type="scientific">Paraburkholderia phenazinium</name>
    <dbReference type="NCBI Taxonomy" id="60549"/>
    <lineage>
        <taxon>Bacteria</taxon>
        <taxon>Pseudomonadati</taxon>
        <taxon>Pseudomonadota</taxon>
        <taxon>Betaproteobacteria</taxon>
        <taxon>Burkholderiales</taxon>
        <taxon>Burkholderiaceae</taxon>
        <taxon>Paraburkholderia</taxon>
    </lineage>
</organism>
<dbReference type="Pfam" id="PF04041">
    <property type="entry name" value="Glyco_hydro_130"/>
    <property type="match status" value="1"/>
</dbReference>
<dbReference type="EMBL" id="FSRU01000003">
    <property type="protein sequence ID" value="SIO67917.1"/>
    <property type="molecule type" value="Genomic_DNA"/>
</dbReference>
<sequence length="503" mass="54138">MEKKLAVIAACLVAVVVHAAPAAPSDDDFALASSKGLAAPVPLKIENVLAKPVLTRGAPTQWDGVDLLNPSVVRLNGKLFNYYSGYDGKVWRTGIATSSDGVVWQKFAGNPVLQPDAKSWDVSYIAANGAAIVWKGKILYFYQGRDKSGRTQIGLATSSDGFKFTNYPKPVFATGAAHAWDSQAVGDPYVIAKDGYLYLYYLGQNEIATQRLGVARSSDGITWQRSPANPILDVGAYGSFDENGLGEPSVAYAPPYFYMLYTGRSNTEIRNLGYAVSTDGIHWKKMSVAGLITDRQRAAWDLKVICDSTLLPVGNGKWSVWFGGGDKAEPAQNLNGEVGMATVDLTQGRNVAEFDANADWTKTPIRSTDVVRGSFPIEGDAGKRHAWVGPSTFFTFPIEGAPSDKSLVISGWVPAATISKTTRTEGSDRISVVVNGTEVVSKEFVNDDVFTISVPLKSVRAAAHDADYAEVEIRASRSMVPAENGSNPDTRRLAFTLASIKTQ</sequence>
<evidence type="ECO:0008006" key="7">
    <source>
        <dbReference type="Google" id="ProtNLM"/>
    </source>
</evidence>
<keyword evidence="4" id="KW-0732">Signal</keyword>
<evidence type="ECO:0000256" key="3">
    <source>
        <dbReference type="ARBA" id="ARBA00024356"/>
    </source>
</evidence>
<dbReference type="PANTHER" id="PTHR35279">
    <property type="match status" value="1"/>
</dbReference>
<dbReference type="InterPro" id="IPR007184">
    <property type="entry name" value="Mannoside_phosphorylase"/>
</dbReference>
<name>A0A1N6LGQ6_9BURK</name>
<dbReference type="AlphaFoldDB" id="A0A1N6LGQ6"/>
<dbReference type="PANTHER" id="PTHR35279:SF1">
    <property type="entry name" value="ARABINANASE_LEVANSUCRASE_INVERTASE"/>
    <property type="match status" value="1"/>
</dbReference>
<evidence type="ECO:0000256" key="1">
    <source>
        <dbReference type="ARBA" id="ARBA00022676"/>
    </source>
</evidence>
<feature type="chain" id="PRO_5012207318" description="Glycosyl hydrolase family 32 N-terminal domain-containing protein" evidence="4">
    <location>
        <begin position="20"/>
        <end position="503"/>
    </location>
</feature>
<dbReference type="SUPFAM" id="SSF75005">
    <property type="entry name" value="Arabinanase/levansucrase/invertase"/>
    <property type="match status" value="2"/>
</dbReference>
<dbReference type="GO" id="GO:0016757">
    <property type="term" value="F:glycosyltransferase activity"/>
    <property type="evidence" value="ECO:0007669"/>
    <property type="project" value="UniProtKB-KW"/>
</dbReference>
<keyword evidence="6" id="KW-1185">Reference proteome</keyword>
<evidence type="ECO:0000256" key="2">
    <source>
        <dbReference type="ARBA" id="ARBA00022679"/>
    </source>
</evidence>
<evidence type="ECO:0000313" key="6">
    <source>
        <dbReference type="Proteomes" id="UP000185151"/>
    </source>
</evidence>
<dbReference type="RefSeq" id="WP_074302156.1">
    <property type="nucleotide sequence ID" value="NZ_FSRU01000003.1"/>
</dbReference>
<dbReference type="InterPro" id="IPR023296">
    <property type="entry name" value="Glyco_hydro_beta-prop_sf"/>
</dbReference>
<accession>A0A1N6LGQ6</accession>
<reference evidence="5 6" key="1">
    <citation type="submission" date="2016-11" db="EMBL/GenBank/DDBJ databases">
        <authorList>
            <person name="Jaros S."/>
            <person name="Januszkiewicz K."/>
            <person name="Wedrychowicz H."/>
        </authorList>
    </citation>
    <scope>NUCLEOTIDE SEQUENCE [LARGE SCALE GENOMIC DNA]</scope>
    <source>
        <strain evidence="5 6">GAS95</strain>
    </source>
</reference>
<comment type="similarity">
    <text evidence="3">Belongs to the glycosyl hydrolase 130 family.</text>
</comment>
<protein>
    <recommendedName>
        <fullName evidence="7">Glycosyl hydrolase family 32 N-terminal domain-containing protein</fullName>
    </recommendedName>
</protein>
<evidence type="ECO:0000256" key="4">
    <source>
        <dbReference type="SAM" id="SignalP"/>
    </source>
</evidence>
<dbReference type="Gene3D" id="2.115.10.20">
    <property type="entry name" value="Glycosyl hydrolase domain, family 43"/>
    <property type="match status" value="3"/>
</dbReference>
<gene>
    <name evidence="5" type="ORF">SAMN05444165_7199</name>
</gene>
<keyword evidence="1" id="KW-0328">Glycosyltransferase</keyword>
<evidence type="ECO:0000313" key="5">
    <source>
        <dbReference type="EMBL" id="SIO67917.1"/>
    </source>
</evidence>
<feature type="signal peptide" evidence="4">
    <location>
        <begin position="1"/>
        <end position="19"/>
    </location>
</feature>
<dbReference type="Proteomes" id="UP000185151">
    <property type="component" value="Unassembled WGS sequence"/>
</dbReference>
<keyword evidence="2" id="KW-0808">Transferase</keyword>
<dbReference type="OrthoDB" id="9801455at2"/>